<dbReference type="SMART" id="SM00530">
    <property type="entry name" value="HTH_XRE"/>
    <property type="match status" value="1"/>
</dbReference>
<dbReference type="Proteomes" id="UP000515928">
    <property type="component" value="Chromosome"/>
</dbReference>
<keyword evidence="1" id="KW-0238">DNA-binding</keyword>
<keyword evidence="2" id="KW-0472">Membrane</keyword>
<reference evidence="4 5" key="1">
    <citation type="submission" date="2020-08" db="EMBL/GenBank/DDBJ databases">
        <title>Genome sequence of Erysipelothrix inopinata DSM 15511T.</title>
        <authorList>
            <person name="Hyun D.-W."/>
            <person name="Bae J.-W."/>
        </authorList>
    </citation>
    <scope>NUCLEOTIDE SEQUENCE [LARGE SCALE GENOMIC DNA]</scope>
    <source>
        <strain evidence="4 5">DSM 15511</strain>
    </source>
</reference>
<keyword evidence="2" id="KW-1133">Transmembrane helix</keyword>
<organism evidence="4 5">
    <name type="scientific">Erysipelothrix inopinata</name>
    <dbReference type="NCBI Taxonomy" id="225084"/>
    <lineage>
        <taxon>Bacteria</taxon>
        <taxon>Bacillati</taxon>
        <taxon>Bacillota</taxon>
        <taxon>Erysipelotrichia</taxon>
        <taxon>Erysipelotrichales</taxon>
        <taxon>Erysipelotrichaceae</taxon>
        <taxon>Erysipelothrix</taxon>
    </lineage>
</organism>
<name>A0A7G9RZU8_9FIRM</name>
<dbReference type="AlphaFoldDB" id="A0A7G9RZU8"/>
<feature type="transmembrane region" description="Helical" evidence="2">
    <location>
        <begin position="105"/>
        <end position="124"/>
    </location>
</feature>
<evidence type="ECO:0000256" key="1">
    <source>
        <dbReference type="ARBA" id="ARBA00023125"/>
    </source>
</evidence>
<keyword evidence="5" id="KW-1185">Reference proteome</keyword>
<dbReference type="RefSeq" id="WP_187534262.1">
    <property type="nucleotide sequence ID" value="NZ_CBCSHU010000001.1"/>
</dbReference>
<dbReference type="SUPFAM" id="SSF47413">
    <property type="entry name" value="lambda repressor-like DNA-binding domains"/>
    <property type="match status" value="1"/>
</dbReference>
<accession>A0A7G9RZU8</accession>
<dbReference type="Gene3D" id="1.10.260.40">
    <property type="entry name" value="lambda repressor-like DNA-binding domains"/>
    <property type="match status" value="1"/>
</dbReference>
<dbReference type="PANTHER" id="PTHR46558">
    <property type="entry name" value="TRACRIPTIONAL REGULATORY PROTEIN-RELATED-RELATED"/>
    <property type="match status" value="1"/>
</dbReference>
<evidence type="ECO:0000313" key="5">
    <source>
        <dbReference type="Proteomes" id="UP000515928"/>
    </source>
</evidence>
<keyword evidence="2" id="KW-0812">Transmembrane</keyword>
<proteinExistence type="predicted"/>
<dbReference type="GO" id="GO:0003677">
    <property type="term" value="F:DNA binding"/>
    <property type="evidence" value="ECO:0007669"/>
    <property type="project" value="UniProtKB-KW"/>
</dbReference>
<dbReference type="Pfam" id="PF01381">
    <property type="entry name" value="HTH_3"/>
    <property type="match status" value="1"/>
</dbReference>
<gene>
    <name evidence="4" type="ORF">H9L01_01805</name>
</gene>
<sequence length="278" mass="32309">MILNNQIKIYRQAAGLTQEQLAEKMYLSRQSISKWENGESYPSIDNLILLSDILSIPLDDLVKEKLNFPTPFDFGKPKSKKPLFVASFFPCLLFIASLLETGDLSLRLIPLFAGIFSIGIIRSLTPFDFKRYYSYFTVHRQGIEVDTTTGKLSSIKILKSLFGKRSTKFIPLKSIQSITIHFDTSGYQGSDGMDYRPRQMYLVRESFFMTLKTNENDIYTLDLDSVYYPSSKENQYFYSICCYLYKNDIKIMDPCKILESIHHEYEFIEEAYKLKKES</sequence>
<dbReference type="InterPro" id="IPR001387">
    <property type="entry name" value="Cro/C1-type_HTH"/>
</dbReference>
<dbReference type="EMBL" id="CP060715">
    <property type="protein sequence ID" value="QNN61123.1"/>
    <property type="molecule type" value="Genomic_DNA"/>
</dbReference>
<evidence type="ECO:0000256" key="2">
    <source>
        <dbReference type="SAM" id="Phobius"/>
    </source>
</evidence>
<dbReference type="PANTHER" id="PTHR46558:SF15">
    <property type="entry name" value="HELIX-TURN-HELIX DOMAIN PROTEIN"/>
    <property type="match status" value="1"/>
</dbReference>
<dbReference type="CDD" id="cd00093">
    <property type="entry name" value="HTH_XRE"/>
    <property type="match status" value="1"/>
</dbReference>
<feature type="transmembrane region" description="Helical" evidence="2">
    <location>
        <begin position="82"/>
        <end position="99"/>
    </location>
</feature>
<dbReference type="InterPro" id="IPR010982">
    <property type="entry name" value="Lambda_DNA-bd_dom_sf"/>
</dbReference>
<evidence type="ECO:0000259" key="3">
    <source>
        <dbReference type="PROSITE" id="PS50943"/>
    </source>
</evidence>
<protein>
    <submittedName>
        <fullName evidence="4">Helix-turn-helix transcriptional regulator</fullName>
    </submittedName>
</protein>
<dbReference type="PROSITE" id="PS50943">
    <property type="entry name" value="HTH_CROC1"/>
    <property type="match status" value="1"/>
</dbReference>
<evidence type="ECO:0000313" key="4">
    <source>
        <dbReference type="EMBL" id="QNN61123.1"/>
    </source>
</evidence>
<dbReference type="KEGG" id="eio:H9L01_01805"/>
<feature type="domain" description="HTH cro/C1-type" evidence="3">
    <location>
        <begin position="7"/>
        <end position="61"/>
    </location>
</feature>